<comment type="caution">
    <text evidence="1">The sequence shown here is derived from an EMBL/GenBank/DDBJ whole genome shotgun (WGS) entry which is preliminary data.</text>
</comment>
<dbReference type="InterPro" id="IPR021341">
    <property type="entry name" value="DUF2958"/>
</dbReference>
<evidence type="ECO:0000313" key="2">
    <source>
        <dbReference type="Proteomes" id="UP000199468"/>
    </source>
</evidence>
<dbReference type="RefSeq" id="WP_091862434.1">
    <property type="nucleotide sequence ID" value="NZ_FNBZ01000011.1"/>
</dbReference>
<dbReference type="Proteomes" id="UP000199468">
    <property type="component" value="Unassembled WGS sequence"/>
</dbReference>
<name>A0ABY0P9C5_9HYPH</name>
<organism evidence="1 2">
    <name type="scientific">Bosea robiniae</name>
    <dbReference type="NCBI Taxonomy" id="1036780"/>
    <lineage>
        <taxon>Bacteria</taxon>
        <taxon>Pseudomonadati</taxon>
        <taxon>Pseudomonadota</taxon>
        <taxon>Alphaproteobacteria</taxon>
        <taxon>Hyphomicrobiales</taxon>
        <taxon>Boseaceae</taxon>
        <taxon>Bosea</taxon>
    </lineage>
</organism>
<accession>A0ABY0P9C5</accession>
<dbReference type="Pfam" id="PF11171">
    <property type="entry name" value="DUF2958"/>
    <property type="match status" value="1"/>
</dbReference>
<protein>
    <recommendedName>
        <fullName evidence="3">Transposase</fullName>
    </recommendedName>
</protein>
<evidence type="ECO:0000313" key="1">
    <source>
        <dbReference type="EMBL" id="SDH67823.1"/>
    </source>
</evidence>
<keyword evidence="2" id="KW-1185">Reference proteome</keyword>
<evidence type="ECO:0008006" key="3">
    <source>
        <dbReference type="Google" id="ProtNLM"/>
    </source>
</evidence>
<reference evidence="1 2" key="1">
    <citation type="submission" date="2016-10" db="EMBL/GenBank/DDBJ databases">
        <authorList>
            <person name="Varghese N."/>
            <person name="Submissions S."/>
        </authorList>
    </citation>
    <scope>NUCLEOTIDE SEQUENCE [LARGE SCALE GENOMIC DNA]</scope>
    <source>
        <strain evidence="1 2">DSM 26672</strain>
    </source>
</reference>
<gene>
    <name evidence="1" type="ORF">SAMN05421844_11153</name>
</gene>
<proteinExistence type="predicted"/>
<dbReference type="EMBL" id="FNBZ01000011">
    <property type="protein sequence ID" value="SDH67823.1"/>
    <property type="molecule type" value="Genomic_DNA"/>
</dbReference>
<sequence length="114" mass="12816">MLAIPENLRHELLENGRLAKIDQHIDPLPVLKLFCPWDRRTWLVSEMSPDDNDILFGLADLDDGEPEVGMIELSELAAEVGIGGLRIEVDRFFRPNRTLNEYASDAAIAGRFVA</sequence>